<evidence type="ECO:0000313" key="8">
    <source>
        <dbReference type="Proteomes" id="UP000054350"/>
    </source>
</evidence>
<evidence type="ECO:0000259" key="6">
    <source>
        <dbReference type="PROSITE" id="PS50023"/>
    </source>
</evidence>
<dbReference type="EMBL" id="GG745340">
    <property type="protein sequence ID" value="KNE62588.1"/>
    <property type="molecule type" value="Genomic_DNA"/>
</dbReference>
<feature type="region of interest" description="Disordered" evidence="5">
    <location>
        <begin position="125"/>
        <end position="165"/>
    </location>
</feature>
<evidence type="ECO:0000256" key="2">
    <source>
        <dbReference type="ARBA" id="ARBA00022833"/>
    </source>
</evidence>
<dbReference type="OrthoDB" id="8062037at2759"/>
<dbReference type="Gene3D" id="2.10.110.10">
    <property type="entry name" value="Cysteine Rich Protein"/>
    <property type="match status" value="1"/>
</dbReference>
<keyword evidence="1 4" id="KW-0479">Metal-binding</keyword>
<evidence type="ECO:0000313" key="7">
    <source>
        <dbReference type="EMBL" id="KNE62588.1"/>
    </source>
</evidence>
<sequence length="165" mass="17594">MANSDPSPAAWRSQLKPASLNIGVGTSSGATSPAGTVSPMAQAGSATSSRFVTAPAERCAGCEERVYPMDRLQIDAHIFHKACFKCAHCKTVLRLDNFAANASAFYCKPHFKSLFKEKGNYDEGFGRTQHKDKWTHKGDGAKSPTNAGKPNSPTKVDASSSEAAR</sequence>
<feature type="region of interest" description="Disordered" evidence="5">
    <location>
        <begin position="22"/>
        <end position="42"/>
    </location>
</feature>
<reference evidence="8" key="2">
    <citation type="submission" date="2009-11" db="EMBL/GenBank/DDBJ databases">
        <title>The Genome Sequence of Allomyces macrogynus strain ATCC 38327.</title>
        <authorList>
            <consortium name="The Broad Institute Genome Sequencing Platform"/>
            <person name="Russ C."/>
            <person name="Cuomo C."/>
            <person name="Shea T."/>
            <person name="Young S.K."/>
            <person name="Zeng Q."/>
            <person name="Koehrsen M."/>
            <person name="Haas B."/>
            <person name="Borodovsky M."/>
            <person name="Guigo R."/>
            <person name="Alvarado L."/>
            <person name="Berlin A."/>
            <person name="Borenstein D."/>
            <person name="Chen Z."/>
            <person name="Engels R."/>
            <person name="Freedman E."/>
            <person name="Gellesch M."/>
            <person name="Goldberg J."/>
            <person name="Griggs A."/>
            <person name="Gujja S."/>
            <person name="Heiman D."/>
            <person name="Hepburn T."/>
            <person name="Howarth C."/>
            <person name="Jen D."/>
            <person name="Larson L."/>
            <person name="Lewis B."/>
            <person name="Mehta T."/>
            <person name="Park D."/>
            <person name="Pearson M."/>
            <person name="Roberts A."/>
            <person name="Saif S."/>
            <person name="Shenoy N."/>
            <person name="Sisk P."/>
            <person name="Stolte C."/>
            <person name="Sykes S."/>
            <person name="Walk T."/>
            <person name="White J."/>
            <person name="Yandava C."/>
            <person name="Burger G."/>
            <person name="Gray M.W."/>
            <person name="Holland P.W.H."/>
            <person name="King N."/>
            <person name="Lang F.B.F."/>
            <person name="Roger A.J."/>
            <person name="Ruiz-Trillo I."/>
            <person name="Lander E."/>
            <person name="Nusbaum C."/>
        </authorList>
    </citation>
    <scope>NUCLEOTIDE SEQUENCE [LARGE SCALE GENOMIC DNA]</scope>
    <source>
        <strain evidence="8">ATCC 38327</strain>
    </source>
</reference>
<keyword evidence="2 4" id="KW-0862">Zinc</keyword>
<dbReference type="PROSITE" id="PS50023">
    <property type="entry name" value="LIM_DOMAIN_2"/>
    <property type="match status" value="1"/>
</dbReference>
<dbReference type="PROSITE" id="PS00478">
    <property type="entry name" value="LIM_DOMAIN_1"/>
    <property type="match status" value="1"/>
</dbReference>
<evidence type="ECO:0000256" key="1">
    <source>
        <dbReference type="ARBA" id="ARBA00022723"/>
    </source>
</evidence>
<dbReference type="GO" id="GO:0046872">
    <property type="term" value="F:metal ion binding"/>
    <property type="evidence" value="ECO:0007669"/>
    <property type="project" value="UniProtKB-KW"/>
</dbReference>
<name>A0A0L0SJB1_ALLM3</name>
<accession>A0A0L0SJB1</accession>
<reference evidence="7 8" key="1">
    <citation type="submission" date="2009-11" db="EMBL/GenBank/DDBJ databases">
        <title>Annotation of Allomyces macrogynus ATCC 38327.</title>
        <authorList>
            <consortium name="The Broad Institute Genome Sequencing Platform"/>
            <person name="Russ C."/>
            <person name="Cuomo C."/>
            <person name="Burger G."/>
            <person name="Gray M.W."/>
            <person name="Holland P.W.H."/>
            <person name="King N."/>
            <person name="Lang F.B.F."/>
            <person name="Roger A.J."/>
            <person name="Ruiz-Trillo I."/>
            <person name="Young S.K."/>
            <person name="Zeng Q."/>
            <person name="Gargeya S."/>
            <person name="Fitzgerald M."/>
            <person name="Haas B."/>
            <person name="Abouelleil A."/>
            <person name="Alvarado L."/>
            <person name="Arachchi H.M."/>
            <person name="Berlin A."/>
            <person name="Chapman S.B."/>
            <person name="Gearin G."/>
            <person name="Goldberg J."/>
            <person name="Griggs A."/>
            <person name="Gujja S."/>
            <person name="Hansen M."/>
            <person name="Heiman D."/>
            <person name="Howarth C."/>
            <person name="Larimer J."/>
            <person name="Lui A."/>
            <person name="MacDonald P.J.P."/>
            <person name="McCowen C."/>
            <person name="Montmayeur A."/>
            <person name="Murphy C."/>
            <person name="Neiman D."/>
            <person name="Pearson M."/>
            <person name="Priest M."/>
            <person name="Roberts A."/>
            <person name="Saif S."/>
            <person name="Shea T."/>
            <person name="Sisk P."/>
            <person name="Stolte C."/>
            <person name="Sykes S."/>
            <person name="Wortman J."/>
            <person name="Nusbaum C."/>
            <person name="Birren B."/>
        </authorList>
    </citation>
    <scope>NUCLEOTIDE SEQUENCE [LARGE SCALE GENOMIC DNA]</scope>
    <source>
        <strain evidence="7 8">ATCC 38327</strain>
    </source>
</reference>
<dbReference type="FunFam" id="2.10.110.10:FF:000002">
    <property type="entry name" value="LIM domain and actin-binding 1"/>
    <property type="match status" value="1"/>
</dbReference>
<feature type="domain" description="LIM zinc-binding" evidence="6">
    <location>
        <begin position="57"/>
        <end position="117"/>
    </location>
</feature>
<evidence type="ECO:0000256" key="3">
    <source>
        <dbReference type="ARBA" id="ARBA00023038"/>
    </source>
</evidence>
<keyword evidence="3 4" id="KW-0440">LIM domain</keyword>
<dbReference type="CDD" id="cd09358">
    <property type="entry name" value="LIM_Mical_like"/>
    <property type="match status" value="1"/>
</dbReference>
<dbReference type="VEuPathDB" id="FungiDB:AMAG_07790"/>
<dbReference type="Proteomes" id="UP000054350">
    <property type="component" value="Unassembled WGS sequence"/>
</dbReference>
<dbReference type="STRING" id="578462.A0A0L0SJB1"/>
<dbReference type="eggNOG" id="KOG1700">
    <property type="taxonomic scope" value="Eukaryota"/>
</dbReference>
<dbReference type="OMA" id="ASAFYCK"/>
<organism evidence="7 8">
    <name type="scientific">Allomyces macrogynus (strain ATCC 38327)</name>
    <name type="common">Allomyces javanicus var. macrogynus</name>
    <dbReference type="NCBI Taxonomy" id="578462"/>
    <lineage>
        <taxon>Eukaryota</taxon>
        <taxon>Fungi</taxon>
        <taxon>Fungi incertae sedis</taxon>
        <taxon>Blastocladiomycota</taxon>
        <taxon>Blastocladiomycetes</taxon>
        <taxon>Blastocladiales</taxon>
        <taxon>Blastocladiaceae</taxon>
        <taxon>Allomyces</taxon>
    </lineage>
</organism>
<evidence type="ECO:0000256" key="4">
    <source>
        <dbReference type="PROSITE-ProRule" id="PRU00125"/>
    </source>
</evidence>
<dbReference type="AlphaFoldDB" id="A0A0L0SJB1"/>
<feature type="compositionally biased region" description="Polar residues" evidence="5">
    <location>
        <begin position="24"/>
        <end position="35"/>
    </location>
</feature>
<feature type="compositionally biased region" description="Polar residues" evidence="5">
    <location>
        <begin position="143"/>
        <end position="165"/>
    </location>
</feature>
<feature type="compositionally biased region" description="Basic and acidic residues" evidence="5">
    <location>
        <begin position="125"/>
        <end position="140"/>
    </location>
</feature>
<protein>
    <recommendedName>
        <fullName evidence="6">LIM zinc-binding domain-containing protein</fullName>
    </recommendedName>
</protein>
<dbReference type="Pfam" id="PF00412">
    <property type="entry name" value="LIM"/>
    <property type="match status" value="1"/>
</dbReference>
<gene>
    <name evidence="7" type="ORF">AMAG_07790</name>
</gene>
<dbReference type="SUPFAM" id="SSF57716">
    <property type="entry name" value="Glucocorticoid receptor-like (DNA-binding domain)"/>
    <property type="match status" value="2"/>
</dbReference>
<dbReference type="InterPro" id="IPR001781">
    <property type="entry name" value="Znf_LIM"/>
</dbReference>
<keyword evidence="8" id="KW-1185">Reference proteome</keyword>
<evidence type="ECO:0000256" key="5">
    <source>
        <dbReference type="SAM" id="MobiDB-lite"/>
    </source>
</evidence>
<dbReference type="SMART" id="SM00132">
    <property type="entry name" value="LIM"/>
    <property type="match status" value="1"/>
</dbReference>
<dbReference type="PANTHER" id="PTHR24206">
    <property type="entry name" value="OS06G0237300 PROTEIN"/>
    <property type="match status" value="1"/>
</dbReference>
<proteinExistence type="predicted"/>